<dbReference type="KEGG" id="rain:Rai3103_11950"/>
<dbReference type="RefSeq" id="WP_153572787.1">
    <property type="nucleotide sequence ID" value="NZ_CP045725.1"/>
</dbReference>
<evidence type="ECO:0000313" key="4">
    <source>
        <dbReference type="Proteomes" id="UP000386847"/>
    </source>
</evidence>
<keyword evidence="4" id="KW-1185">Reference proteome</keyword>
<protein>
    <submittedName>
        <fullName evidence="3">DUF559 domain-containing protein</fullName>
    </submittedName>
</protein>
<name>A0A5Q2FBX8_9ACTN</name>
<dbReference type="Pfam" id="PF04480">
    <property type="entry name" value="DUF559"/>
    <property type="match status" value="1"/>
</dbReference>
<evidence type="ECO:0000259" key="2">
    <source>
        <dbReference type="Pfam" id="PF13338"/>
    </source>
</evidence>
<dbReference type="InterPro" id="IPR025159">
    <property type="entry name" value="AbiEi_N"/>
</dbReference>
<evidence type="ECO:0000313" key="3">
    <source>
        <dbReference type="EMBL" id="QGF24258.1"/>
    </source>
</evidence>
<dbReference type="InterPro" id="IPR007569">
    <property type="entry name" value="DUF559"/>
</dbReference>
<feature type="domain" description="AbiEi antitoxin N-terminal" evidence="2">
    <location>
        <begin position="10"/>
        <end position="53"/>
    </location>
</feature>
<dbReference type="AlphaFoldDB" id="A0A5Q2FBX8"/>
<dbReference type="Pfam" id="PF13338">
    <property type="entry name" value="AbiEi_4"/>
    <property type="match status" value="1"/>
</dbReference>
<accession>A0A5Q2FBX8</accession>
<organism evidence="3 4">
    <name type="scientific">Raineyella fluvialis</name>
    <dbReference type="NCBI Taxonomy" id="2662261"/>
    <lineage>
        <taxon>Bacteria</taxon>
        <taxon>Bacillati</taxon>
        <taxon>Actinomycetota</taxon>
        <taxon>Actinomycetes</taxon>
        <taxon>Propionibacteriales</taxon>
        <taxon>Propionibacteriaceae</taxon>
        <taxon>Raineyella</taxon>
    </lineage>
</organism>
<sequence>MKRPAQPSSALTDIIRSQNGVITVRQALDEGFPYASIRRHVRSGTWQRMAPGILLTGQGEPTLEQLCTVGVIRGGPGAAIGGPAGAKLCGLRPTGELPTTIDVWVPEGCNRRPTGRWRFHEDGQGRLAGVSGRPPVVPVEHLVCDLTVDLSETEIVALVTSCLSQRLTDERTLLAVVERRPRLAGRRFLLDLLRESGGLDSVLEYRFDDRVLKPHDLPVGVRQAARSGFFHDLLYEAFALIVELDGRLGHTGAGKFRDFRRDNVGAVNGWVTLRYGWDDVMSRPCAVAGELATVLRRQGWEGRRGCCPRCR</sequence>
<feature type="domain" description="DUF559" evidence="1">
    <location>
        <begin position="222"/>
        <end position="295"/>
    </location>
</feature>
<proteinExistence type="predicted"/>
<evidence type="ECO:0000259" key="1">
    <source>
        <dbReference type="Pfam" id="PF04480"/>
    </source>
</evidence>
<gene>
    <name evidence="3" type="ORF">Rai3103_11950</name>
</gene>
<dbReference type="EMBL" id="CP045725">
    <property type="protein sequence ID" value="QGF24258.1"/>
    <property type="molecule type" value="Genomic_DNA"/>
</dbReference>
<dbReference type="Proteomes" id="UP000386847">
    <property type="component" value="Chromosome"/>
</dbReference>
<reference evidence="3 4" key="1">
    <citation type="submission" date="2019-10" db="EMBL/GenBank/DDBJ databases">
        <title>Genomic analysis of Raineyella sp. CBA3103.</title>
        <authorList>
            <person name="Roh S.W."/>
        </authorList>
    </citation>
    <scope>NUCLEOTIDE SEQUENCE [LARGE SCALE GENOMIC DNA]</scope>
    <source>
        <strain evidence="3 4">CBA3103</strain>
    </source>
</reference>